<proteinExistence type="inferred from homology"/>
<evidence type="ECO:0000256" key="1">
    <source>
        <dbReference type="ARBA" id="ARBA00000707"/>
    </source>
</evidence>
<evidence type="ECO:0000256" key="3">
    <source>
        <dbReference type="ARBA" id="ARBA00012759"/>
    </source>
</evidence>
<dbReference type="AlphaFoldDB" id="A0A915EDE4"/>
<dbReference type="CDD" id="cd22752">
    <property type="entry name" value="OTU_OTUD5-like"/>
    <property type="match status" value="1"/>
</dbReference>
<feature type="compositionally biased region" description="Polar residues" evidence="8">
    <location>
        <begin position="331"/>
        <end position="347"/>
    </location>
</feature>
<feature type="domain" description="OTU" evidence="9">
    <location>
        <begin position="3"/>
        <end position="97"/>
    </location>
</feature>
<dbReference type="InterPro" id="IPR003323">
    <property type="entry name" value="OTU_dom"/>
</dbReference>
<keyword evidence="6" id="KW-0378">Hydrolase</keyword>
<dbReference type="WBParaSite" id="jg4686">
    <property type="protein sequence ID" value="jg4686"/>
    <property type="gene ID" value="jg4686"/>
</dbReference>
<name>A0A915EDE4_9BILA</name>
<dbReference type="GO" id="GO:0004843">
    <property type="term" value="F:cysteine-type deubiquitinase activity"/>
    <property type="evidence" value="ECO:0007669"/>
    <property type="project" value="UniProtKB-EC"/>
</dbReference>
<evidence type="ECO:0000256" key="4">
    <source>
        <dbReference type="ARBA" id="ARBA00022670"/>
    </source>
</evidence>
<evidence type="ECO:0000256" key="5">
    <source>
        <dbReference type="ARBA" id="ARBA00022786"/>
    </source>
</evidence>
<dbReference type="Gene3D" id="3.90.70.80">
    <property type="match status" value="1"/>
</dbReference>
<dbReference type="GO" id="GO:0061578">
    <property type="term" value="F:K63-linked deubiquitinase activity"/>
    <property type="evidence" value="ECO:0007669"/>
    <property type="project" value="TreeGrafter"/>
</dbReference>
<dbReference type="InterPro" id="IPR050704">
    <property type="entry name" value="Peptidase_C85-like"/>
</dbReference>
<dbReference type="Proteomes" id="UP000887574">
    <property type="component" value="Unplaced"/>
</dbReference>
<organism evidence="10 11">
    <name type="scientific">Ditylenchus dipsaci</name>
    <dbReference type="NCBI Taxonomy" id="166011"/>
    <lineage>
        <taxon>Eukaryota</taxon>
        <taxon>Metazoa</taxon>
        <taxon>Ecdysozoa</taxon>
        <taxon>Nematoda</taxon>
        <taxon>Chromadorea</taxon>
        <taxon>Rhabditida</taxon>
        <taxon>Tylenchina</taxon>
        <taxon>Tylenchomorpha</taxon>
        <taxon>Sphaerularioidea</taxon>
        <taxon>Anguinidae</taxon>
        <taxon>Anguininae</taxon>
        <taxon>Ditylenchus</taxon>
    </lineage>
</organism>
<feature type="compositionally biased region" description="Polar residues" evidence="8">
    <location>
        <begin position="309"/>
        <end position="322"/>
    </location>
</feature>
<dbReference type="Pfam" id="PF02338">
    <property type="entry name" value="OTU"/>
    <property type="match status" value="1"/>
</dbReference>
<protein>
    <recommendedName>
        <fullName evidence="3">ubiquitinyl hydrolase 1</fullName>
        <ecNumber evidence="3">3.4.19.12</ecNumber>
    </recommendedName>
    <alternativeName>
        <fullName evidence="7">Deubiquitinating enzyme A</fullName>
    </alternativeName>
</protein>
<feature type="compositionally biased region" description="Polar residues" evidence="8">
    <location>
        <begin position="221"/>
        <end position="261"/>
    </location>
</feature>
<keyword evidence="10" id="KW-1185">Reference proteome</keyword>
<comment type="similarity">
    <text evidence="2">Belongs to the peptidase C85 family.</text>
</comment>
<sequence length="392" mass="43149">MHVDVRTLCMDYIAKNRDHFSQFLTEDFDIYLTRKREMETHGNHVELQAISEIFSRPIEIFEYSIDPINTFHPISPEANTGIENPPIRLSYHGTVHYNSVIDPFTATIGVGLGLPDFKPGMADRNLMKEASIASEAQHIEEAMLNDKLRMTDWERTEEELSKQIAKDSYMDYLRQLEGKEPTEDSIGFSVDYAKSRPNSPTSLNLTSPLSVSTTVAEEQRQLNSFSSGRFGQRSTTTNANSTRLSSSAGTLGSKRGASSPNIPCCSRDDKDRISGYSPMAKVHKNDASCSMPNIGPNFGQSFSSQAINDHMRPSTSASSLQRSYEDEPGASSESQSRLSGDAPATSSGLYEELLASSALAYDDDWGSSTTALDEAAMLARVMAVSRQSSMTP</sequence>
<dbReference type="GO" id="GO:0006508">
    <property type="term" value="P:proteolysis"/>
    <property type="evidence" value="ECO:0007669"/>
    <property type="project" value="UniProtKB-KW"/>
</dbReference>
<evidence type="ECO:0000256" key="2">
    <source>
        <dbReference type="ARBA" id="ARBA00010407"/>
    </source>
</evidence>
<feature type="region of interest" description="Disordered" evidence="8">
    <location>
        <begin position="309"/>
        <end position="347"/>
    </location>
</feature>
<evidence type="ECO:0000259" key="9">
    <source>
        <dbReference type="Pfam" id="PF02338"/>
    </source>
</evidence>
<evidence type="ECO:0000256" key="8">
    <source>
        <dbReference type="SAM" id="MobiDB-lite"/>
    </source>
</evidence>
<evidence type="ECO:0000313" key="10">
    <source>
        <dbReference type="Proteomes" id="UP000887574"/>
    </source>
</evidence>
<dbReference type="SUPFAM" id="SSF54001">
    <property type="entry name" value="Cysteine proteinases"/>
    <property type="match status" value="1"/>
</dbReference>
<dbReference type="PANTHER" id="PTHR12419">
    <property type="entry name" value="OTU DOMAIN CONTAINING PROTEIN"/>
    <property type="match status" value="1"/>
</dbReference>
<keyword evidence="5" id="KW-0833">Ubl conjugation pathway</keyword>
<dbReference type="EC" id="3.4.19.12" evidence="3"/>
<keyword evidence="4" id="KW-0645">Protease</keyword>
<dbReference type="PANTHER" id="PTHR12419:SF4">
    <property type="entry name" value="OTU DOMAIN-CONTAINING PROTEIN 5"/>
    <property type="match status" value="1"/>
</dbReference>
<dbReference type="GO" id="GO:0016579">
    <property type="term" value="P:protein deubiquitination"/>
    <property type="evidence" value="ECO:0007669"/>
    <property type="project" value="TreeGrafter"/>
</dbReference>
<feature type="region of interest" description="Disordered" evidence="8">
    <location>
        <begin position="220"/>
        <end position="270"/>
    </location>
</feature>
<evidence type="ECO:0000256" key="6">
    <source>
        <dbReference type="ARBA" id="ARBA00022801"/>
    </source>
</evidence>
<evidence type="ECO:0000256" key="7">
    <source>
        <dbReference type="ARBA" id="ARBA00033460"/>
    </source>
</evidence>
<accession>A0A915EDE4</accession>
<feature type="region of interest" description="Disordered" evidence="8">
    <location>
        <begin position="196"/>
        <end position="215"/>
    </location>
</feature>
<comment type="catalytic activity">
    <reaction evidence="1">
        <text>Thiol-dependent hydrolysis of ester, thioester, amide, peptide and isopeptide bonds formed by the C-terminal Gly of ubiquitin (a 76-residue protein attached to proteins as an intracellular targeting signal).</text>
        <dbReference type="EC" id="3.4.19.12"/>
    </reaction>
</comment>
<dbReference type="InterPro" id="IPR038765">
    <property type="entry name" value="Papain-like_cys_pep_sf"/>
</dbReference>
<reference evidence="11" key="1">
    <citation type="submission" date="2022-11" db="UniProtKB">
        <authorList>
            <consortium name="WormBaseParasite"/>
        </authorList>
    </citation>
    <scope>IDENTIFICATION</scope>
</reference>
<feature type="compositionally biased region" description="Low complexity" evidence="8">
    <location>
        <begin position="197"/>
        <end position="215"/>
    </location>
</feature>
<evidence type="ECO:0000313" key="11">
    <source>
        <dbReference type="WBParaSite" id="jg4686"/>
    </source>
</evidence>